<dbReference type="Proteomes" id="UP000830835">
    <property type="component" value="Unassembled WGS sequence"/>
</dbReference>
<evidence type="ECO:0000313" key="1">
    <source>
        <dbReference type="EMBL" id="MCJ2544515.1"/>
    </source>
</evidence>
<protein>
    <submittedName>
        <fullName evidence="1">DUF3386 domain-containing protein</fullName>
    </submittedName>
</protein>
<name>A0ABT0CFG4_THEVL</name>
<dbReference type="EMBL" id="JAFIRA010000073">
    <property type="protein sequence ID" value="MCJ2544515.1"/>
    <property type="molecule type" value="Genomic_DNA"/>
</dbReference>
<reference evidence="1" key="1">
    <citation type="submission" date="2021-02" db="EMBL/GenBank/DDBJ databases">
        <title>The CRISPR/cas machinery reduction and long-range gene transfer in the hot spring cyanobacterium Synechococcus.</title>
        <authorList>
            <person name="Dvorak P."/>
            <person name="Jahodarova E."/>
            <person name="Hasler P."/>
            <person name="Poulickova A."/>
        </authorList>
    </citation>
    <scope>NUCLEOTIDE SEQUENCE</scope>
    <source>
        <strain evidence="1">Rupite</strain>
    </source>
</reference>
<evidence type="ECO:0000313" key="2">
    <source>
        <dbReference type="Proteomes" id="UP000830835"/>
    </source>
</evidence>
<dbReference type="InterPro" id="IPR021809">
    <property type="entry name" value="DUF3386"/>
</dbReference>
<gene>
    <name evidence="1" type="ORF">JX360_16650</name>
</gene>
<sequence>MVATALSAQDLFREAFESRYTWDEYFPGYQAQVTYCPSGCDQGPSFQGQVSIDQQMKISVTGIEDDSARQSVREQMWEIMVHRVRHSFDQEHGNHTFSYGDPQEDGKVEVLVQGLSATDRYWVKDRHIQMVHRHFHDRVITILVQKFYDAGEGYLPIHYTAEYQDLNSGAKLGSMLVYEDQYRRFGNYWIPIKRKIWREDSEGTRSEPEVFQFSEIRLISEQGE</sequence>
<keyword evidence="2" id="KW-1185">Reference proteome</keyword>
<dbReference type="Pfam" id="PF11866">
    <property type="entry name" value="DUF3386"/>
    <property type="match status" value="1"/>
</dbReference>
<proteinExistence type="predicted"/>
<accession>A0ABT0CFG4</accession>
<organism evidence="1 2">
    <name type="scientific">Thermostichus vulcanus str. 'Rupite'</name>
    <dbReference type="NCBI Taxonomy" id="2813851"/>
    <lineage>
        <taxon>Bacteria</taxon>
        <taxon>Bacillati</taxon>
        <taxon>Cyanobacteriota</taxon>
        <taxon>Cyanophyceae</taxon>
        <taxon>Thermostichales</taxon>
        <taxon>Thermostichaceae</taxon>
        <taxon>Thermostichus</taxon>
    </lineage>
</organism>
<comment type="caution">
    <text evidence="1">The sequence shown here is derived from an EMBL/GenBank/DDBJ whole genome shotgun (WGS) entry which is preliminary data.</text>
</comment>
<dbReference type="RefSeq" id="WP_244353162.1">
    <property type="nucleotide sequence ID" value="NZ_JAFIRA010000073.1"/>
</dbReference>